<protein>
    <submittedName>
        <fullName evidence="2">25783_t:CDS:1</fullName>
    </submittedName>
</protein>
<dbReference type="EMBL" id="CAJVQB010004931">
    <property type="protein sequence ID" value="CAG8649382.1"/>
    <property type="molecule type" value="Genomic_DNA"/>
</dbReference>
<organism evidence="2 3">
    <name type="scientific">Gigaspora margarita</name>
    <dbReference type="NCBI Taxonomy" id="4874"/>
    <lineage>
        <taxon>Eukaryota</taxon>
        <taxon>Fungi</taxon>
        <taxon>Fungi incertae sedis</taxon>
        <taxon>Mucoromycota</taxon>
        <taxon>Glomeromycotina</taxon>
        <taxon>Glomeromycetes</taxon>
        <taxon>Diversisporales</taxon>
        <taxon>Gigasporaceae</taxon>
        <taxon>Gigaspora</taxon>
    </lineage>
</organism>
<feature type="region of interest" description="Disordered" evidence="1">
    <location>
        <begin position="1"/>
        <end position="64"/>
    </location>
</feature>
<evidence type="ECO:0000313" key="3">
    <source>
        <dbReference type="Proteomes" id="UP000789901"/>
    </source>
</evidence>
<gene>
    <name evidence="2" type="ORF">GMARGA_LOCUS9274</name>
</gene>
<feature type="compositionally biased region" description="Basic and acidic residues" evidence="1">
    <location>
        <begin position="48"/>
        <end position="64"/>
    </location>
</feature>
<sequence length="162" mass="18590">MANKGQPTSNMNSQRVQHLNIQQQTTRDRLPQNNFFDEKKSKKVVRRRPMENEKDRQKAQYETSRNELKDLLAQFGSKAKAADELDKDVSKLHGNIESLLEKVQGKANKPYEPIVHGTYDVDQTDSWNLLRTITTLIYDFFSEIMKGGRGFGSPNYDGSVPI</sequence>
<feature type="compositionally biased region" description="Basic and acidic residues" evidence="1">
    <location>
        <begin position="26"/>
        <end position="40"/>
    </location>
</feature>
<name>A0ABN7URP2_GIGMA</name>
<evidence type="ECO:0000256" key="1">
    <source>
        <dbReference type="SAM" id="MobiDB-lite"/>
    </source>
</evidence>
<dbReference type="Proteomes" id="UP000789901">
    <property type="component" value="Unassembled WGS sequence"/>
</dbReference>
<keyword evidence="3" id="KW-1185">Reference proteome</keyword>
<reference evidence="2 3" key="1">
    <citation type="submission" date="2021-06" db="EMBL/GenBank/DDBJ databases">
        <authorList>
            <person name="Kallberg Y."/>
            <person name="Tangrot J."/>
            <person name="Rosling A."/>
        </authorList>
    </citation>
    <scope>NUCLEOTIDE SEQUENCE [LARGE SCALE GENOMIC DNA]</scope>
    <source>
        <strain evidence="2 3">120-4 pot B 10/14</strain>
    </source>
</reference>
<accession>A0ABN7URP2</accession>
<feature type="compositionally biased region" description="Polar residues" evidence="1">
    <location>
        <begin position="1"/>
        <end position="25"/>
    </location>
</feature>
<proteinExistence type="predicted"/>
<evidence type="ECO:0000313" key="2">
    <source>
        <dbReference type="EMBL" id="CAG8649382.1"/>
    </source>
</evidence>
<comment type="caution">
    <text evidence="2">The sequence shown here is derived from an EMBL/GenBank/DDBJ whole genome shotgun (WGS) entry which is preliminary data.</text>
</comment>